<evidence type="ECO:0000256" key="1">
    <source>
        <dbReference type="ARBA" id="ARBA00007228"/>
    </source>
</evidence>
<dbReference type="SMART" id="SM00967">
    <property type="entry name" value="SpoU_sub_bind"/>
    <property type="match status" value="1"/>
</dbReference>
<dbReference type="GO" id="GO:0008173">
    <property type="term" value="F:RNA methyltransferase activity"/>
    <property type="evidence" value="ECO:0007669"/>
    <property type="project" value="InterPro"/>
</dbReference>
<dbReference type="GO" id="GO:0032259">
    <property type="term" value="P:methylation"/>
    <property type="evidence" value="ECO:0007669"/>
    <property type="project" value="UniProtKB-KW"/>
</dbReference>
<accession>A0A174ALM9</accession>
<dbReference type="EMBL" id="PRLC01000009">
    <property type="protein sequence ID" value="RAW61825.1"/>
    <property type="molecule type" value="Genomic_DNA"/>
</dbReference>
<name>A0A174ALM9_9FIRM</name>
<dbReference type="Proteomes" id="UP000250429">
    <property type="component" value="Unassembled WGS sequence"/>
</dbReference>
<dbReference type="InterPro" id="IPR029064">
    <property type="entry name" value="Ribosomal_eL30-like_sf"/>
</dbReference>
<dbReference type="CDD" id="cd18095">
    <property type="entry name" value="SpoU-like_rRNA-MTase"/>
    <property type="match status" value="1"/>
</dbReference>
<dbReference type="Pfam" id="PF22435">
    <property type="entry name" value="MRM3-like_sub_bind"/>
    <property type="match status" value="1"/>
</dbReference>
<dbReference type="PANTHER" id="PTHR43191:SF2">
    <property type="entry name" value="RRNA METHYLTRANSFERASE 3, MITOCHONDRIAL"/>
    <property type="match status" value="1"/>
</dbReference>
<evidence type="ECO:0000313" key="4">
    <source>
        <dbReference type="EMBL" id="RAW61825.1"/>
    </source>
</evidence>
<dbReference type="GO" id="GO:0003723">
    <property type="term" value="F:RNA binding"/>
    <property type="evidence" value="ECO:0007669"/>
    <property type="project" value="InterPro"/>
</dbReference>
<comment type="similarity">
    <text evidence="1">Belongs to the class IV-like SAM-binding methyltransferase superfamily. RNA methyltransferase TrmH family.</text>
</comment>
<dbReference type="GO" id="GO:0005737">
    <property type="term" value="C:cytoplasm"/>
    <property type="evidence" value="ECO:0007669"/>
    <property type="project" value="UniProtKB-ARBA"/>
</dbReference>
<dbReference type="Gene3D" id="3.30.1330.30">
    <property type="match status" value="1"/>
</dbReference>
<keyword evidence="5" id="KW-1185">Reference proteome</keyword>
<evidence type="ECO:0000256" key="2">
    <source>
        <dbReference type="ARBA" id="ARBA00022603"/>
    </source>
</evidence>
<dbReference type="OrthoDB" id="9785673at2"/>
<protein>
    <submittedName>
        <fullName evidence="4">RNA methyltransferase</fullName>
    </submittedName>
</protein>
<reference evidence="4 5" key="1">
    <citation type="submission" date="2018-02" db="EMBL/GenBank/DDBJ databases">
        <title>Complete genome sequencing of Faecalibacterium prausnitzii strains isolated from the human gut.</title>
        <authorList>
            <person name="Fitzgerald B.C."/>
            <person name="Shkoporov A.N."/>
            <person name="Ross P.R."/>
            <person name="Hill C."/>
        </authorList>
    </citation>
    <scope>NUCLEOTIDE SEQUENCE [LARGE SCALE GENOMIC DNA]</scope>
    <source>
        <strain evidence="4 5">APC922/41-1</strain>
    </source>
</reference>
<dbReference type="Gene3D" id="3.40.1280.10">
    <property type="match status" value="1"/>
</dbReference>
<dbReference type="InterPro" id="IPR029028">
    <property type="entry name" value="Alpha/beta_knot_MTases"/>
</dbReference>
<dbReference type="InterPro" id="IPR053888">
    <property type="entry name" value="MRM3-like_sub_bind"/>
</dbReference>
<dbReference type="InterPro" id="IPR001537">
    <property type="entry name" value="SpoU_MeTrfase"/>
</dbReference>
<dbReference type="GO" id="GO:0006396">
    <property type="term" value="P:RNA processing"/>
    <property type="evidence" value="ECO:0007669"/>
    <property type="project" value="InterPro"/>
</dbReference>
<keyword evidence="2 4" id="KW-0489">Methyltransferase</keyword>
<dbReference type="SUPFAM" id="SSF75217">
    <property type="entry name" value="alpha/beta knot"/>
    <property type="match status" value="1"/>
</dbReference>
<dbReference type="InterPro" id="IPR051259">
    <property type="entry name" value="rRNA_Methyltransferase"/>
</dbReference>
<sequence length="260" mass="27548">MDEKITSRENAKIKYACRLSSSAAFRRSEGRFLAEGRKLCPELCRGAELETLFYTASAAEKCPEILELPGEHFLVEDHVADKLADVGTHQGVFGVFRTPVHTLEEVHTGGRYLALERVQDPGNVGTLLRSAAAFGFDAVILSDGCASPFAPKTLRASMGAAVRVPVIEAGAMPAAIASLREQGITCLAAALYRSQPLSAAASSCPGGICVVIGSEGQGLTDETIAACNGTVRIPMTDRVESLNAGIAGSILLWHFREESL</sequence>
<comment type="caution">
    <text evidence="4">The sequence shown here is derived from an EMBL/GenBank/DDBJ whole genome shotgun (WGS) entry which is preliminary data.</text>
</comment>
<gene>
    <name evidence="4" type="ORF">C4N23_07495</name>
</gene>
<dbReference type="RefSeq" id="WP_055190594.1">
    <property type="nucleotide sequence ID" value="NZ_JBLVPC010000198.1"/>
</dbReference>
<keyword evidence="3 4" id="KW-0808">Transferase</keyword>
<dbReference type="Pfam" id="PF00588">
    <property type="entry name" value="SpoU_methylase"/>
    <property type="match status" value="1"/>
</dbReference>
<dbReference type="AlphaFoldDB" id="A0A174ALM9"/>
<proteinExistence type="inferred from homology"/>
<dbReference type="InterPro" id="IPR029026">
    <property type="entry name" value="tRNA_m1G_MTases_N"/>
</dbReference>
<dbReference type="PANTHER" id="PTHR43191">
    <property type="entry name" value="RRNA METHYLTRANSFERASE 3"/>
    <property type="match status" value="1"/>
</dbReference>
<evidence type="ECO:0000256" key="3">
    <source>
        <dbReference type="ARBA" id="ARBA00022679"/>
    </source>
</evidence>
<organism evidence="4 5">
    <name type="scientific">Faecalibacterium hattorii</name>
    <dbReference type="NCBI Taxonomy" id="2935520"/>
    <lineage>
        <taxon>Bacteria</taxon>
        <taxon>Bacillati</taxon>
        <taxon>Bacillota</taxon>
        <taxon>Clostridia</taxon>
        <taxon>Eubacteriales</taxon>
        <taxon>Oscillospiraceae</taxon>
        <taxon>Faecalibacterium</taxon>
    </lineage>
</organism>
<evidence type="ECO:0000313" key="5">
    <source>
        <dbReference type="Proteomes" id="UP000250429"/>
    </source>
</evidence>
<dbReference type="InterPro" id="IPR013123">
    <property type="entry name" value="SpoU_subst-bd"/>
</dbReference>
<dbReference type="SUPFAM" id="SSF55315">
    <property type="entry name" value="L30e-like"/>
    <property type="match status" value="1"/>
</dbReference>